<dbReference type="Pfam" id="PF16374">
    <property type="entry name" value="CIF"/>
    <property type="match status" value="1"/>
</dbReference>
<name>A0A376Q091_ECOLX</name>
<proteinExistence type="predicted"/>
<dbReference type="RefSeq" id="WP_032329892.1">
    <property type="nucleotide sequence ID" value="NZ_BGSH01000003.1"/>
</dbReference>
<evidence type="ECO:0000313" key="2">
    <source>
        <dbReference type="Proteomes" id="UP000255093"/>
    </source>
</evidence>
<protein>
    <recommendedName>
        <fullName evidence="3">Cell division protein</fullName>
    </recommendedName>
</protein>
<dbReference type="EMBL" id="UGBW01000003">
    <property type="protein sequence ID" value="STH84335.1"/>
    <property type="molecule type" value="Genomic_DNA"/>
</dbReference>
<gene>
    <name evidence="1" type="ORF">NCTC8621_04412</name>
</gene>
<organism evidence="1 2">
    <name type="scientific">Escherichia coli</name>
    <dbReference type="NCBI Taxonomy" id="562"/>
    <lineage>
        <taxon>Bacteria</taxon>
        <taxon>Pseudomonadati</taxon>
        <taxon>Pseudomonadota</taxon>
        <taxon>Gammaproteobacteria</taxon>
        <taxon>Enterobacterales</taxon>
        <taxon>Enterobacteriaceae</taxon>
        <taxon>Escherichia</taxon>
    </lineage>
</organism>
<dbReference type="InterPro" id="IPR032278">
    <property type="entry name" value="Cif"/>
</dbReference>
<dbReference type="AlphaFoldDB" id="A0A376Q091"/>
<reference evidence="1 2" key="1">
    <citation type="submission" date="2018-06" db="EMBL/GenBank/DDBJ databases">
        <authorList>
            <consortium name="Pathogen Informatics"/>
            <person name="Doyle S."/>
        </authorList>
    </citation>
    <scope>NUCLEOTIDE SEQUENCE [LARGE SCALE GENOMIC DNA]</scope>
    <source>
        <strain evidence="1 2">NCTC8621</strain>
    </source>
</reference>
<dbReference type="Proteomes" id="UP000255093">
    <property type="component" value="Unassembled WGS sequence"/>
</dbReference>
<sequence length="282" mass="31799">MKDISLPPPTSASCLTGAISVNTEAVLSPMQHTSALHVRYFASLCSQNLKANVLLNSDDHEVPIHQKNPAAIMQNIDSNIKQMATDWGMSIEEVEVIIGREKGIVEPSCGVTANAIMKLFLDKDGFSYCFENEQTLSLEQLQERLSCMPECKSFVLRVNDGALGHAYIVDIPKGENSCRLAFLYQSDLGEGVTRKLRFEDWMTHKALTPILLDDICNYFSCMSQNKTDLEQIATLFDIDGNVKMLRKENIQYQKYDNFSFQLFEYDTDNIEKNIEIIKSLCG</sequence>
<evidence type="ECO:0000313" key="1">
    <source>
        <dbReference type="EMBL" id="STH84335.1"/>
    </source>
</evidence>
<evidence type="ECO:0008006" key="3">
    <source>
        <dbReference type="Google" id="ProtNLM"/>
    </source>
</evidence>
<accession>A0A376Q091</accession>